<dbReference type="SUPFAM" id="SSF81383">
    <property type="entry name" value="F-box domain"/>
    <property type="match status" value="1"/>
</dbReference>
<proteinExistence type="predicted"/>
<organism evidence="2 3">
    <name type="scientific">Rosa chinensis</name>
    <name type="common">China rose</name>
    <dbReference type="NCBI Taxonomy" id="74649"/>
    <lineage>
        <taxon>Eukaryota</taxon>
        <taxon>Viridiplantae</taxon>
        <taxon>Streptophyta</taxon>
        <taxon>Embryophyta</taxon>
        <taxon>Tracheophyta</taxon>
        <taxon>Spermatophyta</taxon>
        <taxon>Magnoliopsida</taxon>
        <taxon>eudicotyledons</taxon>
        <taxon>Gunneridae</taxon>
        <taxon>Pentapetalae</taxon>
        <taxon>rosids</taxon>
        <taxon>fabids</taxon>
        <taxon>Rosales</taxon>
        <taxon>Rosaceae</taxon>
        <taxon>Rosoideae</taxon>
        <taxon>Rosoideae incertae sedis</taxon>
        <taxon>Rosa</taxon>
    </lineage>
</organism>
<dbReference type="Gramene" id="PRQ53533">
    <property type="protein sequence ID" value="PRQ53533"/>
    <property type="gene ID" value="RchiOBHm_Chr2g0167551"/>
</dbReference>
<evidence type="ECO:0000313" key="2">
    <source>
        <dbReference type="EMBL" id="PRQ53533.1"/>
    </source>
</evidence>
<comment type="caution">
    <text evidence="2">The sequence shown here is derived from an EMBL/GenBank/DDBJ whole genome shotgun (WGS) entry which is preliminary data.</text>
</comment>
<dbReference type="AlphaFoldDB" id="A0A2P6S4C5"/>
<evidence type="ECO:0000313" key="3">
    <source>
        <dbReference type="Proteomes" id="UP000238479"/>
    </source>
</evidence>
<dbReference type="Gene3D" id="3.80.10.10">
    <property type="entry name" value="Ribonuclease Inhibitor"/>
    <property type="match status" value="1"/>
</dbReference>
<dbReference type="InterPro" id="IPR036047">
    <property type="entry name" value="F-box-like_dom_sf"/>
</dbReference>
<dbReference type="OMA" id="DESWHES"/>
<reference evidence="2 3" key="1">
    <citation type="journal article" date="2018" name="Nat. Genet.">
        <title>The Rosa genome provides new insights in the design of modern roses.</title>
        <authorList>
            <person name="Bendahmane M."/>
        </authorList>
    </citation>
    <scope>NUCLEOTIDE SEQUENCE [LARGE SCALE GENOMIC DNA]</scope>
    <source>
        <strain evidence="3">cv. Old Blush</strain>
    </source>
</reference>
<evidence type="ECO:0000259" key="1">
    <source>
        <dbReference type="PROSITE" id="PS50181"/>
    </source>
</evidence>
<dbReference type="STRING" id="74649.A0A2P6S4C5"/>
<dbReference type="CDD" id="cd22160">
    <property type="entry name" value="F-box_AtFBL13-like"/>
    <property type="match status" value="1"/>
</dbReference>
<dbReference type="Proteomes" id="UP000238479">
    <property type="component" value="Chromosome 2"/>
</dbReference>
<dbReference type="PANTHER" id="PTHR34145">
    <property type="entry name" value="OS02G0105600 PROTEIN"/>
    <property type="match status" value="1"/>
</dbReference>
<name>A0A2P6S4C5_ROSCH</name>
<dbReference type="PROSITE" id="PS50181">
    <property type="entry name" value="FBOX"/>
    <property type="match status" value="1"/>
</dbReference>
<dbReference type="Gene3D" id="1.20.1280.50">
    <property type="match status" value="1"/>
</dbReference>
<dbReference type="InterPro" id="IPR053781">
    <property type="entry name" value="F-box_AtFBL13-like"/>
</dbReference>
<dbReference type="Pfam" id="PF00646">
    <property type="entry name" value="F-box"/>
    <property type="match status" value="1"/>
</dbReference>
<dbReference type="SUPFAM" id="SSF52047">
    <property type="entry name" value="RNI-like"/>
    <property type="match status" value="1"/>
</dbReference>
<dbReference type="InterPro" id="IPR001810">
    <property type="entry name" value="F-box_dom"/>
</dbReference>
<feature type="domain" description="F-box" evidence="1">
    <location>
        <begin position="18"/>
        <end position="54"/>
    </location>
</feature>
<gene>
    <name evidence="2" type="ORF">RchiOBHm_Chr2g0167551</name>
</gene>
<dbReference type="InterPro" id="IPR055357">
    <property type="entry name" value="LRR_At1g61320_AtMIF1"/>
</dbReference>
<dbReference type="InterPro" id="IPR053772">
    <property type="entry name" value="At1g61320/At1g61330-like"/>
</dbReference>
<dbReference type="EMBL" id="PDCK01000040">
    <property type="protein sequence ID" value="PRQ53533.1"/>
    <property type="molecule type" value="Genomic_DNA"/>
</dbReference>
<accession>A0A2P6S4C5</accession>
<protein>
    <submittedName>
        <fullName evidence="2">Putative F-box domain, leucine-rich repeat domain, L domain-containing protein</fullName>
    </submittedName>
</protein>
<dbReference type="OrthoDB" id="1152382at2759"/>
<dbReference type="Pfam" id="PF23622">
    <property type="entry name" value="LRR_At1g61320_AtMIF1"/>
    <property type="match status" value="1"/>
</dbReference>
<dbReference type="PANTHER" id="PTHR34145:SF28">
    <property type="entry name" value="F-BOX DOMAIN-CONTAINING PROTEIN"/>
    <property type="match status" value="1"/>
</dbReference>
<dbReference type="InterPro" id="IPR032675">
    <property type="entry name" value="LRR_dom_sf"/>
</dbReference>
<dbReference type="SMART" id="SM00256">
    <property type="entry name" value="FBOX"/>
    <property type="match status" value="1"/>
</dbReference>
<keyword evidence="3" id="KW-1185">Reference proteome</keyword>
<sequence length="499" mass="57541">MDDQSQRGIISTAEGESKDWINELPDCILSSILSLLTIKDAAVTSIVSRQWRNLWKTRPPNLELDIVNIFGSVYAPLIEPYRSIFSVTSCSLQFDRQCYIKRVNEVLELYSGNKLDSFKVAFFFNREFTEDLDKWVRFAITKGAQKLDLQLLRGALDPHDNFYVFPHWILADLNTSTLKHLSLHRCVLKPPTDFDRFIQLETLSLNDIVVDPEFLARLFSACVLLERFTLNTCDVPSNLIIGPSLHLHDLKVLTCYRLGRIEIDAVNLYSLEYDGYNTEISFMRTPRLARCFFKGWSIGPVPHVLTQLPLCSELATLHLQIRNNFEHIPQTFPTLKNLKQVKLDLLMLDFELGSVLNILKAAPLLEELIITTRAPDYHGEMRSLSTFSHNHLRKIKMQGFQGMWFEIELAICLLKIATKLEVMVIDPLGSYYDGDGTWVKMTCYYQDGNEDENPEEYDDTGDENVDNVPYELLRWQKRGRAAVQERLKDVKTDAQVFIL</sequence>